<dbReference type="EMBL" id="QLMH01000003">
    <property type="protein sequence ID" value="RAK21076.1"/>
    <property type="molecule type" value="Genomic_DNA"/>
</dbReference>
<organism evidence="8 9">
    <name type="scientific">Paranoxybacillus vitaminiphilus</name>
    <dbReference type="NCBI Taxonomy" id="581036"/>
    <lineage>
        <taxon>Bacteria</taxon>
        <taxon>Bacillati</taxon>
        <taxon>Bacillota</taxon>
        <taxon>Bacilli</taxon>
        <taxon>Bacillales</taxon>
        <taxon>Anoxybacillaceae</taxon>
        <taxon>Paranoxybacillus</taxon>
    </lineage>
</organism>
<gene>
    <name evidence="5" type="primary">menE</name>
    <name evidence="8" type="ORF">B0I26_10328</name>
</gene>
<keyword evidence="3 5" id="KW-0547">Nucleotide-binding</keyword>
<keyword evidence="9" id="KW-1185">Reference proteome</keyword>
<dbReference type="PROSITE" id="PS00455">
    <property type="entry name" value="AMP_BINDING"/>
    <property type="match status" value="1"/>
</dbReference>
<dbReference type="GO" id="GO:0008756">
    <property type="term" value="F:o-succinylbenzoate-CoA ligase activity"/>
    <property type="evidence" value="ECO:0007669"/>
    <property type="project" value="UniProtKB-UniRule"/>
</dbReference>
<evidence type="ECO:0000256" key="4">
    <source>
        <dbReference type="ARBA" id="ARBA00022840"/>
    </source>
</evidence>
<dbReference type="Pfam" id="PF00501">
    <property type="entry name" value="AMP-binding"/>
    <property type="match status" value="1"/>
</dbReference>
<dbReference type="Gene3D" id="3.30.300.30">
    <property type="match status" value="1"/>
</dbReference>
<dbReference type="Gene3D" id="3.40.50.12780">
    <property type="entry name" value="N-terminal domain of ligase-like"/>
    <property type="match status" value="1"/>
</dbReference>
<dbReference type="Pfam" id="PF13193">
    <property type="entry name" value="AMP-binding_C"/>
    <property type="match status" value="1"/>
</dbReference>
<reference evidence="8 9" key="1">
    <citation type="submission" date="2018-06" db="EMBL/GenBank/DDBJ databases">
        <title>Genomic Encyclopedia of Type Strains, Phase III (KMG-III): the genomes of soil and plant-associated and newly described type strains.</title>
        <authorList>
            <person name="Whitman W."/>
        </authorList>
    </citation>
    <scope>NUCLEOTIDE SEQUENCE [LARGE SCALE GENOMIC DNA]</scope>
    <source>
        <strain evidence="8 9">CGMCC 1.8979</strain>
    </source>
</reference>
<dbReference type="InterPro" id="IPR045851">
    <property type="entry name" value="AMP-bd_C_sf"/>
</dbReference>
<dbReference type="InterPro" id="IPR025110">
    <property type="entry name" value="AMP-bd_C"/>
</dbReference>
<dbReference type="NCBIfam" id="NF002966">
    <property type="entry name" value="PRK03640.1"/>
    <property type="match status" value="1"/>
</dbReference>
<dbReference type="PANTHER" id="PTHR43201">
    <property type="entry name" value="ACYL-COA SYNTHETASE"/>
    <property type="match status" value="1"/>
</dbReference>
<dbReference type="UniPathway" id="UPA00079"/>
<evidence type="ECO:0000256" key="3">
    <source>
        <dbReference type="ARBA" id="ARBA00022741"/>
    </source>
</evidence>
<dbReference type="RefSeq" id="WP_111644349.1">
    <property type="nucleotide sequence ID" value="NZ_QLMH01000003.1"/>
</dbReference>
<evidence type="ECO:0000259" key="6">
    <source>
        <dbReference type="Pfam" id="PF00501"/>
    </source>
</evidence>
<comment type="similarity">
    <text evidence="5">Belongs to the ATP-dependent AMP-binding enzyme family. MenE subfamily.</text>
</comment>
<feature type="domain" description="AMP-binding enzyme C-terminal" evidence="7">
    <location>
        <begin position="401"/>
        <end position="476"/>
    </location>
</feature>
<comment type="caution">
    <text evidence="8">The sequence shown here is derived from an EMBL/GenBank/DDBJ whole genome shotgun (WGS) entry which is preliminary data.</text>
</comment>
<dbReference type="OrthoDB" id="9762242at2"/>
<evidence type="ECO:0000256" key="5">
    <source>
        <dbReference type="HAMAP-Rule" id="MF_00731"/>
    </source>
</evidence>
<dbReference type="InterPro" id="IPR010192">
    <property type="entry name" value="MenE"/>
</dbReference>
<dbReference type="GO" id="GO:0005524">
    <property type="term" value="F:ATP binding"/>
    <property type="evidence" value="ECO:0007669"/>
    <property type="project" value="UniProtKB-KW"/>
</dbReference>
<keyword evidence="2 5" id="KW-0436">Ligase</keyword>
<comment type="function">
    <text evidence="5">Converts 2-succinylbenzoate (OSB) to 2-succinylbenzoyl-CoA (OSB-CoA).</text>
</comment>
<dbReference type="Proteomes" id="UP000248555">
    <property type="component" value="Unassembled WGS sequence"/>
</dbReference>
<comment type="catalytic activity">
    <reaction evidence="5">
        <text>2-succinylbenzoate + ATP + CoA = 2-succinylbenzoyl-CoA + AMP + diphosphate</text>
        <dbReference type="Rhea" id="RHEA:17009"/>
        <dbReference type="ChEBI" id="CHEBI:18325"/>
        <dbReference type="ChEBI" id="CHEBI:30616"/>
        <dbReference type="ChEBI" id="CHEBI:33019"/>
        <dbReference type="ChEBI" id="CHEBI:57287"/>
        <dbReference type="ChEBI" id="CHEBI:57364"/>
        <dbReference type="ChEBI" id="CHEBI:456215"/>
        <dbReference type="EC" id="6.2.1.26"/>
    </reaction>
</comment>
<dbReference type="AlphaFoldDB" id="A0A327YLK1"/>
<dbReference type="InterPro" id="IPR000873">
    <property type="entry name" value="AMP-dep_synth/lig_dom"/>
</dbReference>
<proteinExistence type="inferred from homology"/>
<sequence length="493" mass="54825">MQTSMPNWLMQRAFLTPDRTAVQYDGGKKTFSELHDAVLKRARQLAGLGISKGDIVALLMKNSIDMIEIIHALHYIGAIVLLQNTRLTSSELSWQLEDSQAKYLLVDDELAERISDFSHIRIVKTSELLSLPEQECRLQQEYHLDDTATIMYTSGTTGKPKGVLQTYGNHWWSAVGSALNLGLRETDCWLAAVPFFHISGLSILMRSVIYGISVYVMHGFDAKKANDILIQGKATIMSVVSAMLQQMLSELGERTYPDTFRCMLLGGGPAPNPLLEACRDKRIPVYQTYGMTETASQIVTLAPEYSFTKLGSAGKPLFPAQIRIENNGQIARPNEPGEIVVKGPNVTKGYLNRPDATEQALKDGWFYTGDIGYMDEEGFLYVLDRRSDLIISGGENIYPAEIEAVLLSHEAVEEAGVTGMADEKWGQIPCAFVKLKEGCEVTAEELSGFCKERLAKYKVPKQIYFVEELPRNAAKKLLRRKLAELIPKSGGTK</sequence>
<dbReference type="UniPathway" id="UPA01057">
    <property type="reaction ID" value="UER00166"/>
</dbReference>
<protein>
    <recommendedName>
        <fullName evidence="5">2-succinylbenzoate--CoA ligase</fullName>
        <ecNumber evidence="5">6.2.1.26</ecNumber>
    </recommendedName>
    <alternativeName>
        <fullName evidence="5">o-succinylbenzoyl-CoA synthetase</fullName>
        <shortName evidence="5">OSB-CoA synthetase</shortName>
    </alternativeName>
</protein>
<keyword evidence="4 5" id="KW-0067">ATP-binding</keyword>
<keyword evidence="1 5" id="KW-0474">Menaquinone biosynthesis</keyword>
<comment type="pathway">
    <text evidence="5">Quinol/quinone metabolism; 1,4-dihydroxy-2-naphthoate biosynthesis; 1,4-dihydroxy-2-naphthoate from chorismate: step 5/7.</text>
</comment>
<dbReference type="InterPro" id="IPR020845">
    <property type="entry name" value="AMP-binding_CS"/>
</dbReference>
<dbReference type="GO" id="GO:0031956">
    <property type="term" value="F:medium-chain fatty acid-CoA ligase activity"/>
    <property type="evidence" value="ECO:0007669"/>
    <property type="project" value="TreeGrafter"/>
</dbReference>
<comment type="pathway">
    <text evidence="5">Quinol/quinone metabolism; menaquinone biosynthesis.</text>
</comment>
<dbReference type="GO" id="GO:0009234">
    <property type="term" value="P:menaquinone biosynthetic process"/>
    <property type="evidence" value="ECO:0007669"/>
    <property type="project" value="UniProtKB-UniRule"/>
</dbReference>
<dbReference type="FunFam" id="3.30.300.30:FF:000008">
    <property type="entry name" value="2,3-dihydroxybenzoate-AMP ligase"/>
    <property type="match status" value="1"/>
</dbReference>
<dbReference type="SUPFAM" id="SSF56801">
    <property type="entry name" value="Acetyl-CoA synthetase-like"/>
    <property type="match status" value="1"/>
</dbReference>
<dbReference type="HAMAP" id="MF_00731">
    <property type="entry name" value="MenE"/>
    <property type="match status" value="1"/>
</dbReference>
<name>A0A327YLK1_9BACL</name>
<dbReference type="EC" id="6.2.1.26" evidence="5"/>
<evidence type="ECO:0000259" key="7">
    <source>
        <dbReference type="Pfam" id="PF13193"/>
    </source>
</evidence>
<dbReference type="CDD" id="cd05912">
    <property type="entry name" value="OSB_CoA_lg"/>
    <property type="match status" value="1"/>
</dbReference>
<dbReference type="GO" id="GO:0006631">
    <property type="term" value="P:fatty acid metabolic process"/>
    <property type="evidence" value="ECO:0007669"/>
    <property type="project" value="TreeGrafter"/>
</dbReference>
<dbReference type="PANTHER" id="PTHR43201:SF5">
    <property type="entry name" value="MEDIUM-CHAIN ACYL-COA LIGASE ACSF2, MITOCHONDRIAL"/>
    <property type="match status" value="1"/>
</dbReference>
<evidence type="ECO:0000256" key="2">
    <source>
        <dbReference type="ARBA" id="ARBA00022598"/>
    </source>
</evidence>
<feature type="domain" description="AMP-dependent synthetase/ligase" evidence="6">
    <location>
        <begin position="13"/>
        <end position="351"/>
    </location>
</feature>
<dbReference type="InterPro" id="IPR042099">
    <property type="entry name" value="ANL_N_sf"/>
</dbReference>
<evidence type="ECO:0000313" key="9">
    <source>
        <dbReference type="Proteomes" id="UP000248555"/>
    </source>
</evidence>
<dbReference type="NCBIfam" id="TIGR01923">
    <property type="entry name" value="menE"/>
    <property type="match status" value="1"/>
</dbReference>
<evidence type="ECO:0000313" key="8">
    <source>
        <dbReference type="EMBL" id="RAK21076.1"/>
    </source>
</evidence>
<evidence type="ECO:0000256" key="1">
    <source>
        <dbReference type="ARBA" id="ARBA00022428"/>
    </source>
</evidence>
<accession>A0A327YLK1</accession>